<dbReference type="EMBL" id="JARSFG010000007">
    <property type="protein sequence ID" value="MEC1177943.1"/>
    <property type="molecule type" value="Genomic_DNA"/>
</dbReference>
<accession>A0AAW9NQ04</accession>
<dbReference type="InterPro" id="IPR027417">
    <property type="entry name" value="P-loop_NTPase"/>
</dbReference>
<gene>
    <name evidence="2" type="ORF">P9B03_05555</name>
</gene>
<dbReference type="InterPro" id="IPR046947">
    <property type="entry name" value="LytR-like"/>
</dbReference>
<dbReference type="InterPro" id="IPR007492">
    <property type="entry name" value="LytTR_DNA-bd_dom"/>
</dbReference>
<dbReference type="InterPro" id="IPR012046">
    <property type="entry name" value="LytTR_ABC"/>
</dbReference>
<name>A0AAW9NQ04_9BACL</name>
<feature type="domain" description="HTH LytTR-type" evidence="1">
    <location>
        <begin position="207"/>
        <end position="313"/>
    </location>
</feature>
<dbReference type="PIRSF" id="PIRSF036612">
    <property type="entry name" value="ABC_ATP_LytTR"/>
    <property type="match status" value="1"/>
</dbReference>
<dbReference type="PROSITE" id="PS50930">
    <property type="entry name" value="HTH_LYTTR"/>
    <property type="match status" value="1"/>
</dbReference>
<reference evidence="2 3" key="1">
    <citation type="submission" date="2023-03" db="EMBL/GenBank/DDBJ databases">
        <title>Bacillus Genome Sequencing.</title>
        <authorList>
            <person name="Dunlap C."/>
        </authorList>
    </citation>
    <scope>NUCLEOTIDE SEQUENCE [LARGE SCALE GENOMIC DNA]</scope>
    <source>
        <strain evidence="2 3">B-59205</strain>
    </source>
</reference>
<dbReference type="PANTHER" id="PTHR37299:SF1">
    <property type="entry name" value="STAGE 0 SPORULATION PROTEIN A HOMOLOG"/>
    <property type="match status" value="1"/>
</dbReference>
<dbReference type="Gene3D" id="2.40.50.1020">
    <property type="entry name" value="LytTr DNA-binding domain"/>
    <property type="match status" value="1"/>
</dbReference>
<proteinExistence type="predicted"/>
<evidence type="ECO:0000313" key="2">
    <source>
        <dbReference type="EMBL" id="MEC1177943.1"/>
    </source>
</evidence>
<keyword evidence="2" id="KW-0238">DNA-binding</keyword>
<dbReference type="Gene3D" id="3.40.50.300">
    <property type="entry name" value="P-loop containing nucleotide triphosphate hydrolases"/>
    <property type="match status" value="1"/>
</dbReference>
<dbReference type="SMART" id="SM00850">
    <property type="entry name" value="LytTR"/>
    <property type="match status" value="1"/>
</dbReference>
<protein>
    <submittedName>
        <fullName evidence="2">LytTR family transcriptional regulator DNA-binding domain-containing protein</fullName>
    </submittedName>
</protein>
<organism evidence="2 3">
    <name type="scientific">Metasolibacillus meyeri</name>
    <dbReference type="NCBI Taxonomy" id="1071052"/>
    <lineage>
        <taxon>Bacteria</taxon>
        <taxon>Bacillati</taxon>
        <taxon>Bacillota</taxon>
        <taxon>Bacilli</taxon>
        <taxon>Bacillales</taxon>
        <taxon>Caryophanaceae</taxon>
        <taxon>Metasolibacillus</taxon>
    </lineage>
</organism>
<dbReference type="SUPFAM" id="SSF52540">
    <property type="entry name" value="P-loop containing nucleoside triphosphate hydrolases"/>
    <property type="match status" value="1"/>
</dbReference>
<dbReference type="AlphaFoldDB" id="A0AAW9NQ04"/>
<sequence length="313" mass="35872">MQTTTIDIPAYVESGNIICPPLTIPHQPEFIMGIYTDQAKIQYLLKVLMKQPNSYVHLKNDNLYERLTVKEHVSFFKKLFNSSETVEALLQLVDLFDFKNMKATQLSNSNRQLLHYLKLYLTPASIIVVEEPLQNMEDFSKQMTVQLFEKLSQKMIILLSNNVEDLFISCHETNRLDAQGLCLLDVVGQDTATNDITTFSPMKIEKIPTKKNDKIILFNPPEIDYIESVEGNVSVYVAGEAYPCTLTLTELEQRLLPLGFFRCHRSYIVNLQKVREIITWTKNSYSLSIHTTTKTTVPLSKNKLTSLKELIGI</sequence>
<dbReference type="PANTHER" id="PTHR37299">
    <property type="entry name" value="TRANSCRIPTIONAL REGULATOR-RELATED"/>
    <property type="match status" value="1"/>
</dbReference>
<dbReference type="Proteomes" id="UP001344888">
    <property type="component" value="Unassembled WGS sequence"/>
</dbReference>
<dbReference type="Pfam" id="PF04397">
    <property type="entry name" value="LytTR"/>
    <property type="match status" value="1"/>
</dbReference>
<evidence type="ECO:0000259" key="1">
    <source>
        <dbReference type="PROSITE" id="PS50930"/>
    </source>
</evidence>
<dbReference type="GO" id="GO:0003677">
    <property type="term" value="F:DNA binding"/>
    <property type="evidence" value="ECO:0007669"/>
    <property type="project" value="UniProtKB-KW"/>
</dbReference>
<keyword evidence="3" id="KW-1185">Reference proteome</keyword>
<dbReference type="RefSeq" id="WP_326122451.1">
    <property type="nucleotide sequence ID" value="NZ_JARSFG010000007.1"/>
</dbReference>
<dbReference type="GO" id="GO:0000156">
    <property type="term" value="F:phosphorelay response regulator activity"/>
    <property type="evidence" value="ECO:0007669"/>
    <property type="project" value="InterPro"/>
</dbReference>
<evidence type="ECO:0000313" key="3">
    <source>
        <dbReference type="Proteomes" id="UP001344888"/>
    </source>
</evidence>
<comment type="caution">
    <text evidence="2">The sequence shown here is derived from an EMBL/GenBank/DDBJ whole genome shotgun (WGS) entry which is preliminary data.</text>
</comment>